<reference evidence="3 4" key="1">
    <citation type="journal article" date="2018" name="Mycol. Prog.">
        <title>Coniella lustricola, a new species from submerged detritus.</title>
        <authorList>
            <person name="Raudabaugh D.B."/>
            <person name="Iturriaga T."/>
            <person name="Carver A."/>
            <person name="Mondo S."/>
            <person name="Pangilinan J."/>
            <person name="Lipzen A."/>
            <person name="He G."/>
            <person name="Amirebrahimi M."/>
            <person name="Grigoriev I.V."/>
            <person name="Miller A.N."/>
        </authorList>
    </citation>
    <scope>NUCLEOTIDE SEQUENCE [LARGE SCALE GENOMIC DNA]</scope>
    <source>
        <strain evidence="3 4">B22-T-1</strain>
    </source>
</reference>
<sequence length="284" mass="30929">MGSRLDAGDAWEDDWIAQADRVAKPDKAPAPQAPKTKQERLAEHRELQRKLWEEAEEPAQAPYHVAASNNAPFSQGFKPQMKLLSRKPVKKIIDPITGIERLAVEDDDDDEGNKKPQLPTAAEIEEKRKQKERDYEERRAKLFGTPPPETASGATTPGTTTPPLVGENNRGNYRGRGRGRGSRGGRGGQRNESNRNEYRGDSFRGAPRTDSQDARPTNSNGGSPFRELFDPDTSSRSGPRPQRGGATSSSSPPRGPEPAIRAPRGPDGSGARGFGFANRGAKEG</sequence>
<dbReference type="OrthoDB" id="5422283at2759"/>
<evidence type="ECO:0000313" key="3">
    <source>
        <dbReference type="EMBL" id="PSR97524.1"/>
    </source>
</evidence>
<gene>
    <name evidence="3" type="ORF">BD289DRAFT_480031</name>
</gene>
<feature type="compositionally biased region" description="Basic residues" evidence="1">
    <location>
        <begin position="173"/>
        <end position="183"/>
    </location>
</feature>
<feature type="compositionally biased region" description="Basic and acidic residues" evidence="1">
    <location>
        <begin position="124"/>
        <end position="140"/>
    </location>
</feature>
<dbReference type="PROSITE" id="PS51938">
    <property type="entry name" value="SUZ_C"/>
    <property type="match status" value="1"/>
</dbReference>
<dbReference type="Proteomes" id="UP000241462">
    <property type="component" value="Unassembled WGS sequence"/>
</dbReference>
<dbReference type="EMBL" id="KZ678390">
    <property type="protein sequence ID" value="PSR97524.1"/>
    <property type="molecule type" value="Genomic_DNA"/>
</dbReference>
<dbReference type="STRING" id="2025994.A0A2T3AH05"/>
<evidence type="ECO:0000259" key="2">
    <source>
        <dbReference type="PROSITE" id="PS51938"/>
    </source>
</evidence>
<feature type="compositionally biased region" description="Basic and acidic residues" evidence="1">
    <location>
        <begin position="192"/>
        <end position="202"/>
    </location>
</feature>
<feature type="compositionally biased region" description="Low complexity" evidence="1">
    <location>
        <begin position="150"/>
        <end position="172"/>
    </location>
</feature>
<name>A0A2T3AH05_9PEZI</name>
<dbReference type="InterPro" id="IPR024642">
    <property type="entry name" value="SUZ-C"/>
</dbReference>
<feature type="region of interest" description="Disordered" evidence="1">
    <location>
        <begin position="1"/>
        <end position="44"/>
    </location>
</feature>
<feature type="domain" description="SUZ-C" evidence="2">
    <location>
        <begin position="235"/>
        <end position="278"/>
    </location>
</feature>
<dbReference type="InParanoid" id="A0A2T3AH05"/>
<keyword evidence="4" id="KW-1185">Reference proteome</keyword>
<proteinExistence type="predicted"/>
<protein>
    <recommendedName>
        <fullName evidence="2">SUZ-C domain-containing protein</fullName>
    </recommendedName>
</protein>
<dbReference type="AlphaFoldDB" id="A0A2T3AH05"/>
<accession>A0A2T3AH05</accession>
<feature type="region of interest" description="Disordered" evidence="1">
    <location>
        <begin position="94"/>
        <end position="284"/>
    </location>
</feature>
<feature type="compositionally biased region" description="Low complexity" evidence="1">
    <location>
        <begin position="274"/>
        <end position="284"/>
    </location>
</feature>
<evidence type="ECO:0000256" key="1">
    <source>
        <dbReference type="SAM" id="MobiDB-lite"/>
    </source>
</evidence>
<evidence type="ECO:0000313" key="4">
    <source>
        <dbReference type="Proteomes" id="UP000241462"/>
    </source>
</evidence>
<organism evidence="3 4">
    <name type="scientific">Coniella lustricola</name>
    <dbReference type="NCBI Taxonomy" id="2025994"/>
    <lineage>
        <taxon>Eukaryota</taxon>
        <taxon>Fungi</taxon>
        <taxon>Dikarya</taxon>
        <taxon>Ascomycota</taxon>
        <taxon>Pezizomycotina</taxon>
        <taxon>Sordariomycetes</taxon>
        <taxon>Sordariomycetidae</taxon>
        <taxon>Diaporthales</taxon>
        <taxon>Schizoparmaceae</taxon>
        <taxon>Coniella</taxon>
    </lineage>
</organism>